<gene>
    <name evidence="2" type="ORF">ACFP2T_39960</name>
</gene>
<dbReference type="EMBL" id="JBHSPR010000060">
    <property type="protein sequence ID" value="MFC6022322.1"/>
    <property type="molecule type" value="Genomic_DNA"/>
</dbReference>
<reference evidence="3" key="1">
    <citation type="journal article" date="2019" name="Int. J. Syst. Evol. Microbiol.">
        <title>The Global Catalogue of Microorganisms (GCM) 10K type strain sequencing project: providing services to taxonomists for standard genome sequencing and annotation.</title>
        <authorList>
            <consortium name="The Broad Institute Genomics Platform"/>
            <consortium name="The Broad Institute Genome Sequencing Center for Infectious Disease"/>
            <person name="Wu L."/>
            <person name="Ma J."/>
        </authorList>
    </citation>
    <scope>NUCLEOTIDE SEQUENCE [LARGE SCALE GENOMIC DNA]</scope>
    <source>
        <strain evidence="3">ZS-35-S2</strain>
    </source>
</reference>
<accession>A0ABW1KKH5</accession>
<organism evidence="2 3">
    <name type="scientific">Plantactinospora solaniradicis</name>
    <dbReference type="NCBI Taxonomy" id="1723736"/>
    <lineage>
        <taxon>Bacteria</taxon>
        <taxon>Bacillati</taxon>
        <taxon>Actinomycetota</taxon>
        <taxon>Actinomycetes</taxon>
        <taxon>Micromonosporales</taxon>
        <taxon>Micromonosporaceae</taxon>
        <taxon>Plantactinospora</taxon>
    </lineage>
</organism>
<dbReference type="RefSeq" id="WP_377431797.1">
    <property type="nucleotide sequence ID" value="NZ_JBHSPR010000060.1"/>
</dbReference>
<name>A0ABW1KKH5_9ACTN</name>
<comment type="caution">
    <text evidence="2">The sequence shown here is derived from an EMBL/GenBank/DDBJ whole genome shotgun (WGS) entry which is preliminary data.</text>
</comment>
<evidence type="ECO:0000256" key="1">
    <source>
        <dbReference type="SAM" id="MobiDB-lite"/>
    </source>
</evidence>
<evidence type="ECO:0000313" key="2">
    <source>
        <dbReference type="EMBL" id="MFC6022322.1"/>
    </source>
</evidence>
<proteinExistence type="predicted"/>
<keyword evidence="3" id="KW-1185">Reference proteome</keyword>
<feature type="region of interest" description="Disordered" evidence="1">
    <location>
        <begin position="115"/>
        <end position="143"/>
    </location>
</feature>
<evidence type="ECO:0000313" key="3">
    <source>
        <dbReference type="Proteomes" id="UP001596203"/>
    </source>
</evidence>
<sequence>MSQRYDRDDDLELANLDFLGDTDALRAQVRKMLDAAGGQVRPSARHEGADRTDSIRVAVDPEGRVESVGISGRWQERLDPDGFPAALFEAYGAGVQKLITAGALAAFAEEVAAGGDPFGPGRRPAEPDGRPVPSSPGPDPGDRDWLAMTRSTLADLDDQLRRLDRIDIGSAATDDRERTVRSPHGHLTARIQGRVIAGITGDSQRIRGAGSEQLRLEAMGMFRAVQSETGSR</sequence>
<evidence type="ECO:0008006" key="4">
    <source>
        <dbReference type="Google" id="ProtNLM"/>
    </source>
</evidence>
<dbReference type="Proteomes" id="UP001596203">
    <property type="component" value="Unassembled WGS sequence"/>
</dbReference>
<protein>
    <recommendedName>
        <fullName evidence="4">YbaB/EbfC family DNA-binding protein</fullName>
    </recommendedName>
</protein>